<feature type="region of interest" description="Disordered" evidence="1">
    <location>
        <begin position="68"/>
        <end position="89"/>
    </location>
</feature>
<dbReference type="InParanoid" id="A0A165J6F0"/>
<proteinExistence type="predicted"/>
<reference evidence="2 3" key="1">
    <citation type="journal article" date="2016" name="Mol. Biol. Evol.">
        <title>Comparative Genomics of Early-Diverging Mushroom-Forming Fungi Provides Insights into the Origins of Lignocellulose Decay Capabilities.</title>
        <authorList>
            <person name="Nagy L.G."/>
            <person name="Riley R."/>
            <person name="Tritt A."/>
            <person name="Adam C."/>
            <person name="Daum C."/>
            <person name="Floudas D."/>
            <person name="Sun H."/>
            <person name="Yadav J.S."/>
            <person name="Pangilinan J."/>
            <person name="Larsson K.H."/>
            <person name="Matsuura K."/>
            <person name="Barry K."/>
            <person name="Labutti K."/>
            <person name="Kuo R."/>
            <person name="Ohm R.A."/>
            <person name="Bhattacharya S.S."/>
            <person name="Shirouzu T."/>
            <person name="Yoshinaga Y."/>
            <person name="Martin F.M."/>
            <person name="Grigoriev I.V."/>
            <person name="Hibbett D.S."/>
        </authorList>
    </citation>
    <scope>NUCLEOTIDE SEQUENCE [LARGE SCALE GENOMIC DNA]</scope>
    <source>
        <strain evidence="2 3">HHB12733</strain>
    </source>
</reference>
<organism evidence="2 3">
    <name type="scientific">Calocera cornea HHB12733</name>
    <dbReference type="NCBI Taxonomy" id="1353952"/>
    <lineage>
        <taxon>Eukaryota</taxon>
        <taxon>Fungi</taxon>
        <taxon>Dikarya</taxon>
        <taxon>Basidiomycota</taxon>
        <taxon>Agaricomycotina</taxon>
        <taxon>Dacrymycetes</taxon>
        <taxon>Dacrymycetales</taxon>
        <taxon>Dacrymycetaceae</taxon>
        <taxon>Calocera</taxon>
    </lineage>
</organism>
<name>A0A165J6F0_9BASI</name>
<dbReference type="AlphaFoldDB" id="A0A165J6F0"/>
<sequence>MEAAGLICSDPHLIADVTRAPSTHRGWRHFKYCVITTQRYGSGSTIARREDTQELYMRTPMAVPMRQAVSSTARPHVKPVRSTFQARGRWRSRARPWRGSYTPGGCDMQKISTAQQWHRLEKLALHKDGSERRCALGVLIERVAAARAGLEGIGRDMGRHR</sequence>
<dbReference type="EMBL" id="KV423923">
    <property type="protein sequence ID" value="KZT61435.1"/>
    <property type="molecule type" value="Genomic_DNA"/>
</dbReference>
<accession>A0A165J6F0</accession>
<protein>
    <submittedName>
        <fullName evidence="2">Uncharacterized protein</fullName>
    </submittedName>
</protein>
<dbReference type="Proteomes" id="UP000076842">
    <property type="component" value="Unassembled WGS sequence"/>
</dbReference>
<gene>
    <name evidence="2" type="ORF">CALCODRAFT_10110</name>
</gene>
<keyword evidence="3" id="KW-1185">Reference proteome</keyword>
<evidence type="ECO:0000313" key="3">
    <source>
        <dbReference type="Proteomes" id="UP000076842"/>
    </source>
</evidence>
<evidence type="ECO:0000313" key="2">
    <source>
        <dbReference type="EMBL" id="KZT61435.1"/>
    </source>
</evidence>
<evidence type="ECO:0000256" key="1">
    <source>
        <dbReference type="SAM" id="MobiDB-lite"/>
    </source>
</evidence>